<name>A0A1I5C5J3_9RHOB</name>
<dbReference type="RefSeq" id="WP_092837684.1">
    <property type="nucleotide sequence ID" value="NZ_FOVP01000009.1"/>
</dbReference>
<dbReference type="OrthoDB" id="3218408at2"/>
<dbReference type="STRING" id="1005928.SAMN04487859_109118"/>
<sequence>MSTERRPRLTRTDWLVAGFAALCDQGPGALGAEPLARRVGATKGSFYWHFTDVPAYNLALLELWESAAQRALATCAQTDATDATRLRATAQMIAATSTSDTPALRAEPAIRAWARDDASCAGVVTRVDEARLHQLRGLLSACDIGNGEMARILYASAIGMEELHDRDAAQNADAIGSLVDLVLALR</sequence>
<dbReference type="Proteomes" id="UP000198599">
    <property type="component" value="Unassembled WGS sequence"/>
</dbReference>
<evidence type="ECO:0000313" key="2">
    <source>
        <dbReference type="Proteomes" id="UP000198599"/>
    </source>
</evidence>
<organism evidence="1 2">
    <name type="scientific">Roseovarius lutimaris</name>
    <dbReference type="NCBI Taxonomy" id="1005928"/>
    <lineage>
        <taxon>Bacteria</taxon>
        <taxon>Pseudomonadati</taxon>
        <taxon>Pseudomonadota</taxon>
        <taxon>Alphaproteobacteria</taxon>
        <taxon>Rhodobacterales</taxon>
        <taxon>Roseobacteraceae</taxon>
        <taxon>Roseovarius</taxon>
    </lineage>
</organism>
<accession>A0A1I5C5J3</accession>
<keyword evidence="2" id="KW-1185">Reference proteome</keyword>
<evidence type="ECO:0000313" key="1">
    <source>
        <dbReference type="EMBL" id="SFN81921.1"/>
    </source>
</evidence>
<dbReference type="Gene3D" id="1.10.357.10">
    <property type="entry name" value="Tetracycline Repressor, domain 2"/>
    <property type="match status" value="1"/>
</dbReference>
<protein>
    <submittedName>
        <fullName evidence="1">Transcriptional regulator, TetR family</fullName>
    </submittedName>
</protein>
<dbReference type="EMBL" id="FOVP01000009">
    <property type="protein sequence ID" value="SFN81921.1"/>
    <property type="molecule type" value="Genomic_DNA"/>
</dbReference>
<dbReference type="SUPFAM" id="SSF46689">
    <property type="entry name" value="Homeodomain-like"/>
    <property type="match status" value="1"/>
</dbReference>
<reference evidence="2" key="1">
    <citation type="submission" date="2016-10" db="EMBL/GenBank/DDBJ databases">
        <authorList>
            <person name="Varghese N."/>
            <person name="Submissions S."/>
        </authorList>
    </citation>
    <scope>NUCLEOTIDE SEQUENCE [LARGE SCALE GENOMIC DNA]</scope>
    <source>
        <strain evidence="2">DSM 28463</strain>
    </source>
</reference>
<proteinExistence type="predicted"/>
<dbReference type="AlphaFoldDB" id="A0A1I5C5J3"/>
<dbReference type="InterPro" id="IPR009057">
    <property type="entry name" value="Homeodomain-like_sf"/>
</dbReference>
<gene>
    <name evidence="1" type="ORF">SAMN04487859_109118</name>
</gene>